<reference evidence="3" key="1">
    <citation type="submission" date="2022-08" db="EMBL/GenBank/DDBJ databases">
        <title>Genome sequencing of akame (Lates japonicus).</title>
        <authorList>
            <person name="Hashiguchi Y."/>
            <person name="Takahashi H."/>
        </authorList>
    </citation>
    <scope>NUCLEOTIDE SEQUENCE</scope>
    <source>
        <strain evidence="3">Kochi</strain>
    </source>
</reference>
<evidence type="ECO:0000313" key="4">
    <source>
        <dbReference type="Proteomes" id="UP001279410"/>
    </source>
</evidence>
<dbReference type="InterPro" id="IPR001478">
    <property type="entry name" value="PDZ"/>
</dbReference>
<name>A0AAD3R083_LATJO</name>
<feature type="region of interest" description="Disordered" evidence="1">
    <location>
        <begin position="642"/>
        <end position="677"/>
    </location>
</feature>
<feature type="region of interest" description="Disordered" evidence="1">
    <location>
        <begin position="228"/>
        <end position="261"/>
    </location>
</feature>
<feature type="compositionally biased region" description="Basic and acidic residues" evidence="1">
    <location>
        <begin position="26"/>
        <end position="44"/>
    </location>
</feature>
<proteinExistence type="predicted"/>
<dbReference type="InterPro" id="IPR036034">
    <property type="entry name" value="PDZ_sf"/>
</dbReference>
<feature type="region of interest" description="Disordered" evidence="1">
    <location>
        <begin position="20"/>
        <end position="59"/>
    </location>
</feature>
<comment type="caution">
    <text evidence="3">The sequence shown here is derived from an EMBL/GenBank/DDBJ whole genome shotgun (WGS) entry which is preliminary data.</text>
</comment>
<dbReference type="PANTHER" id="PTHR11324:SF16">
    <property type="entry name" value="PDZ DOMAIN-CONTAINING PROTEIN 2"/>
    <property type="match status" value="1"/>
</dbReference>
<dbReference type="Gene3D" id="2.30.42.10">
    <property type="match status" value="4"/>
</dbReference>
<dbReference type="PROSITE" id="PS50106">
    <property type="entry name" value="PDZ"/>
    <property type="match status" value="4"/>
</dbReference>
<evidence type="ECO:0000259" key="2">
    <source>
        <dbReference type="PROSITE" id="PS50106"/>
    </source>
</evidence>
<feature type="compositionally biased region" description="Low complexity" evidence="1">
    <location>
        <begin position="487"/>
        <end position="513"/>
    </location>
</feature>
<dbReference type="SUPFAM" id="SSF50156">
    <property type="entry name" value="PDZ domain-like"/>
    <property type="match status" value="4"/>
</dbReference>
<dbReference type="Pfam" id="PF00595">
    <property type="entry name" value="PDZ"/>
    <property type="match status" value="2"/>
</dbReference>
<feature type="region of interest" description="Disordered" evidence="1">
    <location>
        <begin position="965"/>
        <end position="1017"/>
    </location>
</feature>
<feature type="domain" description="PDZ" evidence="2">
    <location>
        <begin position="397"/>
        <end position="483"/>
    </location>
</feature>
<dbReference type="AlphaFoldDB" id="A0AAD3R083"/>
<accession>A0AAD3R083</accession>
<evidence type="ECO:0000313" key="3">
    <source>
        <dbReference type="EMBL" id="GLD52469.1"/>
    </source>
</evidence>
<feature type="domain" description="PDZ" evidence="2">
    <location>
        <begin position="111"/>
        <end position="201"/>
    </location>
</feature>
<protein>
    <submittedName>
        <fullName evidence="3">PDZ domain-containing protein 2 isoform X1</fullName>
    </submittedName>
</protein>
<feature type="region of interest" description="Disordered" evidence="1">
    <location>
        <begin position="487"/>
        <end position="529"/>
    </location>
</feature>
<keyword evidence="4" id="KW-1185">Reference proteome</keyword>
<dbReference type="CDD" id="cd06759">
    <property type="entry name" value="PDZ3_PDZD2-PDZ1_hPro-IL-16-like"/>
    <property type="match status" value="1"/>
</dbReference>
<dbReference type="EMBL" id="BRZM01000014">
    <property type="protein sequence ID" value="GLD52469.1"/>
    <property type="molecule type" value="Genomic_DNA"/>
</dbReference>
<organism evidence="3 4">
    <name type="scientific">Lates japonicus</name>
    <name type="common">Japanese lates</name>
    <dbReference type="NCBI Taxonomy" id="270547"/>
    <lineage>
        <taxon>Eukaryota</taxon>
        <taxon>Metazoa</taxon>
        <taxon>Chordata</taxon>
        <taxon>Craniata</taxon>
        <taxon>Vertebrata</taxon>
        <taxon>Euteleostomi</taxon>
        <taxon>Actinopterygii</taxon>
        <taxon>Neopterygii</taxon>
        <taxon>Teleostei</taxon>
        <taxon>Neoteleostei</taxon>
        <taxon>Acanthomorphata</taxon>
        <taxon>Carangaria</taxon>
        <taxon>Carangaria incertae sedis</taxon>
        <taxon>Centropomidae</taxon>
        <taxon>Lates</taxon>
    </lineage>
</organism>
<gene>
    <name evidence="3" type="ORF">AKAME5_000537300</name>
</gene>
<sequence>MPITQDNALSILPLLEDWQGGQTTRPQEDHSLNQDSSGHKHVDQDSTQNGEGDSVCSSSSVNSVHVEDMSLCLAAIQKLVEYIKFNFMEGDTAPSASSPTCREGVDVEVHAIVLSKDEGDTTEFGLSFGNIPIFGDPDGRKKGGPRRRRDQGPVMDVGCIWVTEVKKKSPAARCGGIKLRDELLSLNGQLMVGVDVSGASYLADQCWNGGCIYLIMLRRVKRKAPLPPCDVNGGVSTSVSSDSCEEQQQAGASEPSDRSANCKRTRKFGVISRSSVNRDNRDSTESELQSCYNGYNSSIPTDTKVSPPGDESSYILSSEESPDAFPQVRAARQHLHSGGTATLPARCHSQLLECKMDSFSSEPPNQEYQIIKKSARSLSTIQVESPWRLAQPSIISSIVLMKGQGKGLGFSIVGGQDSARGQMGIFVKTIFPHGAAAADGRLKEGDEVLEVNGESLQGLTHQQAIQTFKQLKKGVVTLTIRTRLRSPSLTPCPTPTLLSRSSSPNSYTSGGTPVPSGFEEADGRKGPGPGPKDCIIMEVTLNKEPGVGLGIGVCCLTLENSAPGIYIHSLALGSVAKMDGRLSRGDQILEVDSISLRHAALSEAYAILSECGPGPVSLIISRHPNPKVSEQEMDQVIARSTHRDKMSRNRHSSHSQGQSCKSLNPAMKDRQGDGSPALSWTMKRFLEPASRQGSLSSEAELSQYFSQDVSSHSFLSETVVMGLNNDEALHQQSCTTSMDDNSAQPHAFTPSLTEVESGPVYNASQNKTPVPLSHHVEAGCQPIAVSSPTSVRSPLLRQRRVMCFEDELSDDDDSDNTGNTGHFHRPTKSDSLNFSDVQAAQISKTDSAVVIATSATSSLDVDGDSEDGGDLHLCGSSDVTTPLNGSFSQCEESITTKSESPGSESPFMPIRCPFDYRAGVASSLGSVSGNLTIISENYTNQDDGQVESKRSPKLEHKAVTRVKSMMSIEAPNLPQQQKSKVDEPSPCLALSQPPSQPTQCGRNPRTAGGSVPHQHCKKGDASELEGVCAIDSVTLKRSEDESFGLDLEIMSSPLKVVITGLKPGGAAERGSSAKLCPGDEIVKIGENLVCSSSYQEICELMHNLPMTLMLEVKRPVSDVGSTLPHSLPQSNLQASGFPCCRSTVQFDNVIREQ</sequence>
<dbReference type="CDD" id="cd06760">
    <property type="entry name" value="PDZ4_PDZD2-PDZ2_hPro-IL-16-like"/>
    <property type="match status" value="1"/>
</dbReference>
<dbReference type="CDD" id="cd23061">
    <property type="entry name" value="PDZ1_PDZD2-like"/>
    <property type="match status" value="1"/>
</dbReference>
<feature type="region of interest" description="Disordered" evidence="1">
    <location>
        <begin position="273"/>
        <end position="319"/>
    </location>
</feature>
<feature type="domain" description="PDZ" evidence="2">
    <location>
        <begin position="1032"/>
        <end position="1116"/>
    </location>
</feature>
<feature type="region of interest" description="Disordered" evidence="1">
    <location>
        <begin position="809"/>
        <end position="830"/>
    </location>
</feature>
<dbReference type="SMART" id="SM00228">
    <property type="entry name" value="PDZ"/>
    <property type="match status" value="4"/>
</dbReference>
<evidence type="ECO:0000256" key="1">
    <source>
        <dbReference type="SAM" id="MobiDB-lite"/>
    </source>
</evidence>
<feature type="compositionally biased region" description="Polar residues" evidence="1">
    <location>
        <begin position="286"/>
        <end position="304"/>
    </location>
</feature>
<dbReference type="Proteomes" id="UP001279410">
    <property type="component" value="Unassembled WGS sequence"/>
</dbReference>
<feature type="compositionally biased region" description="Polar residues" evidence="1">
    <location>
        <begin position="234"/>
        <end position="251"/>
    </location>
</feature>
<dbReference type="FunFam" id="2.30.42.10:FF:000127">
    <property type="entry name" value="Pro-interleukin-16"/>
    <property type="match status" value="1"/>
</dbReference>
<feature type="domain" description="PDZ" evidence="2">
    <location>
        <begin position="538"/>
        <end position="612"/>
    </location>
</feature>
<dbReference type="PANTHER" id="PTHR11324">
    <property type="entry name" value="IL16-RELATED"/>
    <property type="match status" value="1"/>
</dbReference>